<dbReference type="Proteomes" id="UP000632774">
    <property type="component" value="Unassembled WGS sequence"/>
</dbReference>
<organism evidence="1 2">
    <name type="scientific">Mucilaginibacter boryungensis</name>
    <dbReference type="NCBI Taxonomy" id="768480"/>
    <lineage>
        <taxon>Bacteria</taxon>
        <taxon>Pseudomonadati</taxon>
        <taxon>Bacteroidota</taxon>
        <taxon>Sphingobacteriia</taxon>
        <taxon>Sphingobacteriales</taxon>
        <taxon>Sphingobacteriaceae</taxon>
        <taxon>Mucilaginibacter</taxon>
    </lineage>
</organism>
<comment type="caution">
    <text evidence="1">The sequence shown here is derived from an EMBL/GenBank/DDBJ whole genome shotgun (WGS) entry which is preliminary data.</text>
</comment>
<name>A0ABR9XKR3_9SPHI</name>
<reference evidence="1 2" key="1">
    <citation type="submission" date="2020-10" db="EMBL/GenBank/DDBJ databases">
        <title>Mucilaginibacter mali sp. nov., isolated from rhizosphere soil of apple orchard.</title>
        <authorList>
            <person name="Lee J.-S."/>
            <person name="Kim H.S."/>
            <person name="Kim J.-S."/>
        </authorList>
    </citation>
    <scope>NUCLEOTIDE SEQUENCE [LARGE SCALE GENOMIC DNA]</scope>
    <source>
        <strain evidence="1 2">KCTC 23157</strain>
    </source>
</reference>
<keyword evidence="2" id="KW-1185">Reference proteome</keyword>
<accession>A0ABR9XKR3</accession>
<dbReference type="EMBL" id="JADFFM010000002">
    <property type="protein sequence ID" value="MBE9667792.1"/>
    <property type="molecule type" value="Genomic_DNA"/>
</dbReference>
<protein>
    <submittedName>
        <fullName evidence="1">Uncharacterized protein</fullName>
    </submittedName>
</protein>
<gene>
    <name evidence="1" type="ORF">IRJ18_15565</name>
</gene>
<evidence type="ECO:0000313" key="1">
    <source>
        <dbReference type="EMBL" id="MBE9667792.1"/>
    </source>
</evidence>
<proteinExistence type="predicted"/>
<sequence length="116" mass="12383">MLKKMMYSGGVVLPKVILINNSSVGSATVDLRLSSDPTTGAGVITADAGEKNTYNLFNFNSLDVKVFVSGDGPYTVIYKDAVSSGSENIYAVPPDDPQTTIFNQTPNIKITIEDAF</sequence>
<dbReference type="RefSeq" id="WP_194107235.1">
    <property type="nucleotide sequence ID" value="NZ_JADFFM010000002.1"/>
</dbReference>
<evidence type="ECO:0000313" key="2">
    <source>
        <dbReference type="Proteomes" id="UP000632774"/>
    </source>
</evidence>